<evidence type="ECO:0000313" key="1">
    <source>
        <dbReference type="EMBL" id="EST43805.1"/>
    </source>
</evidence>
<proteinExistence type="predicted"/>
<reference evidence="1" key="1">
    <citation type="journal article" date="2014" name="PLoS Genet.">
        <title>The Genome of Spironucleus salmonicida Highlights a Fish Pathogen Adapted to Fluctuating Environments.</title>
        <authorList>
            <person name="Xu F."/>
            <person name="Jerlstrom-Hultqvist J."/>
            <person name="Einarsson E."/>
            <person name="Astvaldsson A."/>
            <person name="Svard S.G."/>
            <person name="Andersson J.O."/>
        </authorList>
    </citation>
    <scope>NUCLEOTIDE SEQUENCE</scope>
</reference>
<name>V6LGY3_9EUKA</name>
<protein>
    <submittedName>
        <fullName evidence="1">Uncharacterized protein</fullName>
    </submittedName>
</protein>
<sequence>MKPGSGILGMPQGLGEAACALARRQRQSGTRPKLSSSSPLPLILAIEVARQYDDAGYGTLQTG</sequence>
<accession>V6LGY3</accession>
<organism evidence="1">
    <name type="scientific">Spironucleus salmonicida</name>
    <dbReference type="NCBI Taxonomy" id="348837"/>
    <lineage>
        <taxon>Eukaryota</taxon>
        <taxon>Metamonada</taxon>
        <taxon>Diplomonadida</taxon>
        <taxon>Hexamitidae</taxon>
        <taxon>Hexamitinae</taxon>
        <taxon>Spironucleus</taxon>
    </lineage>
</organism>
<gene>
    <name evidence="1" type="ORF">SS50377_16423</name>
</gene>
<dbReference type="EMBL" id="KI546133">
    <property type="protein sequence ID" value="EST43805.1"/>
    <property type="molecule type" value="Genomic_DNA"/>
</dbReference>
<dbReference type="AlphaFoldDB" id="V6LGY3"/>